<sequence>MHWARKGLKINKAKCYLAGINSDCEKLNRLADSWGCEVGRWPIKYLGLPLGGRPRALKFWDPVVEKMEKRLQSWKKAFLSRGGRLTLIQSVLGSLPIYYMSLFKIPCGVIGRLEKLMKGFLWEGVEEGKKNHLVKWEIVIKSKEEGGLGVGNLRNRNEALLAKWLWRFPKEPHSLWHKVIRSKYGLQNNGWNAFPPMRGSSRSPWKDISSGSQLFLHCCKFEVGNGERVRFWEDGWLEGGPLKEQFPRLFLLSRMHNQNISSFADFSTNSLSWNFDFRRNLNEAEIEEAARLLQKVEEVRLSQSRTDNRRWKLEASRLFTCKSYRSFLSNNGIMQYFPPYSQIWKSKVPPKVKILVWLVAKGKLNTCDQIQRRSHFICLSPHWCSLCKAKEESVNHIFLHCSYTIQLWWKLFQEVRASWVIPKGCFELLSTKFQALGIGRKAKVLWGCLVSAVFWNIWLERNKRIFEDYLGVGVEVLWGRVKYWAALWASV</sequence>
<dbReference type="PANTHER" id="PTHR33116">
    <property type="entry name" value="REVERSE TRANSCRIPTASE ZINC-BINDING DOMAIN-CONTAINING PROTEIN-RELATED-RELATED"/>
    <property type="match status" value="1"/>
</dbReference>
<evidence type="ECO:0000259" key="1">
    <source>
        <dbReference type="Pfam" id="PF13966"/>
    </source>
</evidence>
<dbReference type="PANTHER" id="PTHR33116:SF78">
    <property type="entry name" value="OS12G0587133 PROTEIN"/>
    <property type="match status" value="1"/>
</dbReference>
<dbReference type="STRING" id="106549.A0A540M4H0"/>
<organism evidence="2 3">
    <name type="scientific">Malus baccata</name>
    <name type="common">Siberian crab apple</name>
    <name type="synonym">Pyrus baccata</name>
    <dbReference type="NCBI Taxonomy" id="106549"/>
    <lineage>
        <taxon>Eukaryota</taxon>
        <taxon>Viridiplantae</taxon>
        <taxon>Streptophyta</taxon>
        <taxon>Embryophyta</taxon>
        <taxon>Tracheophyta</taxon>
        <taxon>Spermatophyta</taxon>
        <taxon>Magnoliopsida</taxon>
        <taxon>eudicotyledons</taxon>
        <taxon>Gunneridae</taxon>
        <taxon>Pentapetalae</taxon>
        <taxon>rosids</taxon>
        <taxon>fabids</taxon>
        <taxon>Rosales</taxon>
        <taxon>Rosaceae</taxon>
        <taxon>Amygdaloideae</taxon>
        <taxon>Maleae</taxon>
        <taxon>Malus</taxon>
    </lineage>
</organism>
<reference evidence="2 3" key="1">
    <citation type="journal article" date="2019" name="G3 (Bethesda)">
        <title>Sequencing of a Wild Apple (Malus baccata) Genome Unravels the Differences Between Cultivated and Wild Apple Species Regarding Disease Resistance and Cold Tolerance.</title>
        <authorList>
            <person name="Chen X."/>
        </authorList>
    </citation>
    <scope>NUCLEOTIDE SEQUENCE [LARGE SCALE GENOMIC DNA]</scope>
    <source>
        <strain evidence="3">cv. Shandingzi</strain>
        <tissue evidence="2">Leaves</tissue>
    </source>
</reference>
<evidence type="ECO:0000313" key="2">
    <source>
        <dbReference type="EMBL" id="TQD93576.1"/>
    </source>
</evidence>
<protein>
    <recommendedName>
        <fullName evidence="1">Reverse transcriptase zinc-binding domain-containing protein</fullName>
    </recommendedName>
</protein>
<feature type="domain" description="Reverse transcriptase zinc-binding" evidence="1">
    <location>
        <begin position="319"/>
        <end position="408"/>
    </location>
</feature>
<dbReference type="AlphaFoldDB" id="A0A540M4H0"/>
<keyword evidence="3" id="KW-1185">Reference proteome</keyword>
<accession>A0A540M4H0</accession>
<proteinExistence type="predicted"/>
<gene>
    <name evidence="2" type="ORF">C1H46_020784</name>
</gene>
<name>A0A540M4H0_MALBA</name>
<dbReference type="Proteomes" id="UP000315295">
    <property type="component" value="Unassembled WGS sequence"/>
</dbReference>
<dbReference type="InterPro" id="IPR026960">
    <property type="entry name" value="RVT-Znf"/>
</dbReference>
<evidence type="ECO:0000313" key="3">
    <source>
        <dbReference type="Proteomes" id="UP000315295"/>
    </source>
</evidence>
<comment type="caution">
    <text evidence="2">The sequence shown here is derived from an EMBL/GenBank/DDBJ whole genome shotgun (WGS) entry which is preliminary data.</text>
</comment>
<dbReference type="EMBL" id="VIEB01000363">
    <property type="protein sequence ID" value="TQD93576.1"/>
    <property type="molecule type" value="Genomic_DNA"/>
</dbReference>
<dbReference type="Pfam" id="PF13966">
    <property type="entry name" value="zf-RVT"/>
    <property type="match status" value="1"/>
</dbReference>